<protein>
    <recommendedName>
        <fullName evidence="4">Transmembrane protein</fullName>
    </recommendedName>
</protein>
<proteinExistence type="predicted"/>
<feature type="transmembrane region" description="Helical" evidence="1">
    <location>
        <begin position="212"/>
        <end position="235"/>
    </location>
</feature>
<evidence type="ECO:0008006" key="4">
    <source>
        <dbReference type="Google" id="ProtNLM"/>
    </source>
</evidence>
<comment type="caution">
    <text evidence="2">The sequence shown here is derived from an EMBL/GenBank/DDBJ whole genome shotgun (WGS) entry which is preliminary data.</text>
</comment>
<dbReference type="RefSeq" id="WP_143520689.1">
    <property type="nucleotide sequence ID" value="NZ_OBKZ01000011.1"/>
</dbReference>
<keyword evidence="1" id="KW-0472">Membrane</keyword>
<feature type="transmembrane region" description="Helical" evidence="1">
    <location>
        <begin position="59"/>
        <end position="77"/>
    </location>
</feature>
<sequence>MYNNQPATDKKSKLNTFLILMLTFIGVSLFLLFASYLILLHKSLDRQGYYVHQFLKEEHLASMFYIAVAAGFSYFIWRCIKIVIRIKKEKFCLDNIQGAFIVALFIFFMTFLIFLNTQIRFELLKIQDINVILEDATLEKYEAYSPSRFPHYQFKNAQFRFIREQSTSLIEIRKISNLYATNKLVTPIEPPYYDLHNLSRVELKAGLSPLFAFYYLVIFQFLLTIFLKLCIYLPCKVINYSIQRKA</sequence>
<organism evidence="2 3">
    <name type="scientific">Pseudomonas lundensis</name>
    <dbReference type="NCBI Taxonomy" id="86185"/>
    <lineage>
        <taxon>Bacteria</taxon>
        <taxon>Pseudomonadati</taxon>
        <taxon>Pseudomonadota</taxon>
        <taxon>Gammaproteobacteria</taxon>
        <taxon>Pseudomonadales</taxon>
        <taxon>Pseudomonadaceae</taxon>
        <taxon>Pseudomonas</taxon>
    </lineage>
</organism>
<feature type="transmembrane region" description="Helical" evidence="1">
    <location>
        <begin position="17"/>
        <end position="39"/>
    </location>
</feature>
<evidence type="ECO:0000313" key="2">
    <source>
        <dbReference type="EMBL" id="SOB51099.1"/>
    </source>
</evidence>
<dbReference type="AlphaFoldDB" id="A0AAX2H596"/>
<keyword evidence="1" id="KW-1133">Transmembrane helix</keyword>
<evidence type="ECO:0000256" key="1">
    <source>
        <dbReference type="SAM" id="Phobius"/>
    </source>
</evidence>
<reference evidence="2 3" key="1">
    <citation type="submission" date="2017-08" db="EMBL/GenBank/DDBJ databases">
        <authorList>
            <person name="Chaillou S."/>
        </authorList>
    </citation>
    <scope>NUCLEOTIDE SEQUENCE [LARGE SCALE GENOMIC DNA]</scope>
    <source>
        <strain evidence="2 3">MFPA15A1205</strain>
    </source>
</reference>
<dbReference type="EMBL" id="OBKZ01000011">
    <property type="protein sequence ID" value="SOB51099.1"/>
    <property type="molecule type" value="Genomic_DNA"/>
</dbReference>
<gene>
    <name evidence="2" type="ORF">PLUA15_190126</name>
</gene>
<feature type="transmembrane region" description="Helical" evidence="1">
    <location>
        <begin position="98"/>
        <end position="115"/>
    </location>
</feature>
<keyword evidence="1" id="KW-0812">Transmembrane</keyword>
<evidence type="ECO:0000313" key="3">
    <source>
        <dbReference type="Proteomes" id="UP000219564"/>
    </source>
</evidence>
<name>A0AAX2H596_9PSED</name>
<dbReference type="Proteomes" id="UP000219564">
    <property type="component" value="Unassembled WGS sequence"/>
</dbReference>
<accession>A0AAX2H596</accession>